<dbReference type="Proteomes" id="UP000309038">
    <property type="component" value="Unassembled WGS sequence"/>
</dbReference>
<evidence type="ECO:0000256" key="2">
    <source>
        <dbReference type="SAM" id="Phobius"/>
    </source>
</evidence>
<keyword evidence="2" id="KW-1133">Transmembrane helix</keyword>
<keyword evidence="2" id="KW-0812">Transmembrane</keyword>
<dbReference type="AlphaFoldDB" id="A0A4S4KTB5"/>
<keyword evidence="2" id="KW-0472">Membrane</keyword>
<name>A0A4S4KTB5_9APHY</name>
<reference evidence="3 4" key="1">
    <citation type="submission" date="2019-02" db="EMBL/GenBank/DDBJ databases">
        <title>Genome sequencing of the rare red list fungi Phlebia centrifuga.</title>
        <authorList>
            <person name="Buettner E."/>
            <person name="Kellner H."/>
        </authorList>
    </citation>
    <scope>NUCLEOTIDE SEQUENCE [LARGE SCALE GENOMIC DNA]</scope>
    <source>
        <strain evidence="3 4">DSM 108282</strain>
    </source>
</reference>
<dbReference type="EMBL" id="SGPJ01000015">
    <property type="protein sequence ID" value="THH01854.1"/>
    <property type="molecule type" value="Genomic_DNA"/>
</dbReference>
<comment type="caution">
    <text evidence="3">The sequence shown here is derived from an EMBL/GenBank/DDBJ whole genome shotgun (WGS) entry which is preliminary data.</text>
</comment>
<evidence type="ECO:0000313" key="4">
    <source>
        <dbReference type="Proteomes" id="UP000309038"/>
    </source>
</evidence>
<organism evidence="3 4">
    <name type="scientific">Hermanssonia centrifuga</name>
    <dbReference type="NCBI Taxonomy" id="98765"/>
    <lineage>
        <taxon>Eukaryota</taxon>
        <taxon>Fungi</taxon>
        <taxon>Dikarya</taxon>
        <taxon>Basidiomycota</taxon>
        <taxon>Agaricomycotina</taxon>
        <taxon>Agaricomycetes</taxon>
        <taxon>Polyporales</taxon>
        <taxon>Meruliaceae</taxon>
        <taxon>Hermanssonia</taxon>
    </lineage>
</organism>
<evidence type="ECO:0000256" key="1">
    <source>
        <dbReference type="SAM" id="MobiDB-lite"/>
    </source>
</evidence>
<gene>
    <name evidence="3" type="ORF">EW026_g902</name>
</gene>
<keyword evidence="4" id="KW-1185">Reference proteome</keyword>
<accession>A0A4S4KTB5</accession>
<feature type="transmembrane region" description="Helical" evidence="2">
    <location>
        <begin position="38"/>
        <end position="65"/>
    </location>
</feature>
<feature type="region of interest" description="Disordered" evidence="1">
    <location>
        <begin position="103"/>
        <end position="123"/>
    </location>
</feature>
<protein>
    <submittedName>
        <fullName evidence="3">Uncharacterized protein</fullName>
    </submittedName>
</protein>
<sequence length="123" mass="13421">MWLASAALSAHNIGQFSGGCNNEFLPDWWNAGCSETKAIVAFSFLNWIALTAYIVLLLTMCIFAANKGGPVWTTSVKEANFAPSMNMHMTGATRLGTPDYKGQISAPRQSYPPQQPGYHLNHV</sequence>
<evidence type="ECO:0000313" key="3">
    <source>
        <dbReference type="EMBL" id="THH01854.1"/>
    </source>
</evidence>
<proteinExistence type="predicted"/>